<evidence type="ECO:0000313" key="11">
    <source>
        <dbReference type="Proteomes" id="UP000250189"/>
    </source>
</evidence>
<protein>
    <submittedName>
        <fullName evidence="8">TLDD-like protein</fullName>
    </submittedName>
    <submittedName>
        <fullName evidence="9">TldD protein, part of TldE/TldD proteolytic complex</fullName>
    </submittedName>
</protein>
<gene>
    <name evidence="8" type="ORF">A3L04_01915</name>
    <name evidence="9" type="ORF">CHITON_0380</name>
</gene>
<keyword evidence="11" id="KW-1185">Reference proteome</keyword>
<dbReference type="STRING" id="54262.CHITON_0380"/>
<dbReference type="Proteomes" id="UP000250189">
    <property type="component" value="Chromosome"/>
</dbReference>
<dbReference type="InterPro" id="IPR045570">
    <property type="entry name" value="Metalloprtase-TldD/E_cen_dom"/>
</dbReference>
<dbReference type="Gene3D" id="3.30.2290.10">
    <property type="entry name" value="PmbA/TldD superfamily"/>
    <property type="match status" value="1"/>
</dbReference>
<dbReference type="InterPro" id="IPR025502">
    <property type="entry name" value="TldD"/>
</dbReference>
<dbReference type="Pfam" id="PF01523">
    <property type="entry name" value="PmbA_TldD_1st"/>
    <property type="match status" value="1"/>
</dbReference>
<proteinExistence type="inferred from homology"/>
<evidence type="ECO:0000313" key="10">
    <source>
        <dbReference type="Proteomes" id="UP000093069"/>
    </source>
</evidence>
<evidence type="ECO:0000313" key="9">
    <source>
        <dbReference type="EMBL" id="CUX77159.1"/>
    </source>
</evidence>
<dbReference type="PANTHER" id="PTHR30624">
    <property type="entry name" value="UNCHARACTERIZED PROTEIN TLDD AND PMBA"/>
    <property type="match status" value="1"/>
</dbReference>
<reference evidence="8 11" key="3">
    <citation type="submission" date="2016-04" db="EMBL/GenBank/DDBJ databases">
        <title>Complete genome sequence of Thermococcus chitonophagus type strain GC74.</title>
        <authorList>
            <person name="Oger P.M."/>
        </authorList>
    </citation>
    <scope>NUCLEOTIDE SEQUENCE [LARGE SCALE GENOMIC DNA]</scope>
    <source>
        <strain evidence="8 11">GC74</strain>
    </source>
</reference>
<dbReference type="Pfam" id="PF19289">
    <property type="entry name" value="PmbA_TldD_3rd"/>
    <property type="match status" value="1"/>
</dbReference>
<evidence type="ECO:0000259" key="7">
    <source>
        <dbReference type="Pfam" id="PF19290"/>
    </source>
</evidence>
<evidence type="ECO:0000256" key="3">
    <source>
        <dbReference type="ARBA" id="ARBA00022801"/>
    </source>
</evidence>
<dbReference type="AlphaFoldDB" id="A0A160VRE9"/>
<dbReference type="GO" id="GO:0005829">
    <property type="term" value="C:cytosol"/>
    <property type="evidence" value="ECO:0007669"/>
    <property type="project" value="TreeGrafter"/>
</dbReference>
<evidence type="ECO:0000313" key="8">
    <source>
        <dbReference type="EMBL" id="ASJ15916.1"/>
    </source>
</evidence>
<dbReference type="InterPro" id="IPR045569">
    <property type="entry name" value="Metalloprtase-TldD/E_C"/>
</dbReference>
<sequence length="455" mass="50234">MEIEKMLRLIQEYSEKYGAKFIDVRIEETQFVSIAVENGKVEEFEANQDFSIGVRALINGWGFSSTTDARNFEETLKVAIKLAKVSRADTSVYTADPVHDSVRIKEKIPISDVSLEEKLEFSLSVNKMLEEENIKTRKTFYSDSIVRKVYLSSEGSLIETVTPRVMVGISVIAKSNGIMQNYWKYFGGTQGWELINSVDFGYWTDRVVKKARELLSAKSPPSGKLPVIMDPELTGVFIHEALGHAVEADSVKSGESILAGMLGKKIAVDTLTVIDDPTIPGKFGSYVYDDEGIRGRKVEIIKDGVLMNYLNDRETSAVLGLEPNGHGRAQNASHVPLVRMSNTYVAPSDWTFEEMLEEVKFGVYMIGDKGGQVDITNGSFMFGAKEGYIIRNGEIVEMVRDVALSGSILETLKAIKAIGNDLRVEFPGFCGKGQWVPVDDGGPHVLTEAVVGGLE</sequence>
<name>A0A160VRE9_9EURY</name>
<dbReference type="RefSeq" id="WP_068576227.1">
    <property type="nucleotide sequence ID" value="NZ_CP015193.1"/>
</dbReference>
<dbReference type="OrthoDB" id="98233at2157"/>
<keyword evidence="4" id="KW-0482">Metalloprotease</keyword>
<dbReference type="InterPro" id="IPR002510">
    <property type="entry name" value="Metalloprtase-TldD/E_N"/>
</dbReference>
<reference evidence="10" key="2">
    <citation type="submission" date="2016-01" db="EMBL/GenBank/DDBJ databases">
        <authorList>
            <person name="Vorgias C.E."/>
        </authorList>
    </citation>
    <scope>NUCLEOTIDE SEQUENCE [LARGE SCALE GENOMIC DNA]</scope>
</reference>
<evidence type="ECO:0000259" key="6">
    <source>
        <dbReference type="Pfam" id="PF19289"/>
    </source>
</evidence>
<evidence type="ECO:0000256" key="4">
    <source>
        <dbReference type="ARBA" id="ARBA00023049"/>
    </source>
</evidence>
<feature type="domain" description="Metalloprotease TldD/E central" evidence="7">
    <location>
        <begin position="109"/>
        <end position="215"/>
    </location>
</feature>
<evidence type="ECO:0000259" key="5">
    <source>
        <dbReference type="Pfam" id="PF01523"/>
    </source>
</evidence>
<dbReference type="Proteomes" id="UP000093069">
    <property type="component" value="Chromosome I"/>
</dbReference>
<dbReference type="InterPro" id="IPR036059">
    <property type="entry name" value="TldD/PmbA_sf"/>
</dbReference>
<dbReference type="GeneID" id="33321290"/>
<dbReference type="GO" id="GO:0008237">
    <property type="term" value="F:metallopeptidase activity"/>
    <property type="evidence" value="ECO:0007669"/>
    <property type="project" value="UniProtKB-KW"/>
</dbReference>
<comment type="similarity">
    <text evidence="1">Belongs to the peptidase U62 family.</text>
</comment>
<dbReference type="PIRSF" id="PIRSF004919">
    <property type="entry name" value="TldD"/>
    <property type="match status" value="1"/>
</dbReference>
<dbReference type="InterPro" id="IPR035068">
    <property type="entry name" value="TldD/PmbA_N"/>
</dbReference>
<dbReference type="KEGG" id="tch:CHITON_0380"/>
<evidence type="ECO:0000256" key="2">
    <source>
        <dbReference type="ARBA" id="ARBA00022670"/>
    </source>
</evidence>
<dbReference type="InterPro" id="IPR051463">
    <property type="entry name" value="Peptidase_U62_metallo"/>
</dbReference>
<keyword evidence="2" id="KW-0645">Protease</keyword>
<dbReference type="GO" id="GO:0006508">
    <property type="term" value="P:proteolysis"/>
    <property type="evidence" value="ECO:0007669"/>
    <property type="project" value="UniProtKB-KW"/>
</dbReference>
<dbReference type="Pfam" id="PF19290">
    <property type="entry name" value="PmbA_TldD_2nd"/>
    <property type="match status" value="1"/>
</dbReference>
<accession>A0A160VRE9</accession>
<reference evidence="9" key="1">
    <citation type="submission" date="2016-01" db="EMBL/GenBank/DDBJ databases">
        <authorList>
            <person name="Oliw E.H."/>
        </authorList>
    </citation>
    <scope>NUCLEOTIDE SEQUENCE</scope>
    <source>
        <strain evidence="9">1</strain>
    </source>
</reference>
<feature type="domain" description="Metalloprotease TldD/E N-terminal" evidence="5">
    <location>
        <begin position="23"/>
        <end position="83"/>
    </location>
</feature>
<dbReference type="SUPFAM" id="SSF111283">
    <property type="entry name" value="Putative modulator of DNA gyrase, PmbA/TldD"/>
    <property type="match status" value="1"/>
</dbReference>
<dbReference type="PANTHER" id="PTHR30624:SF0">
    <property type="entry name" value="METALLOPROTEASE SLR0863"/>
    <property type="match status" value="1"/>
</dbReference>
<keyword evidence="3" id="KW-0378">Hydrolase</keyword>
<feature type="domain" description="Metalloprotease TldD/E C-terminal" evidence="6">
    <location>
        <begin position="222"/>
        <end position="449"/>
    </location>
</feature>
<organism evidence="9 10">
    <name type="scientific">Thermococcus chitonophagus</name>
    <dbReference type="NCBI Taxonomy" id="54262"/>
    <lineage>
        <taxon>Archaea</taxon>
        <taxon>Methanobacteriati</taxon>
        <taxon>Methanobacteriota</taxon>
        <taxon>Thermococci</taxon>
        <taxon>Thermococcales</taxon>
        <taxon>Thermococcaceae</taxon>
        <taxon>Thermococcus</taxon>
    </lineage>
</organism>
<evidence type="ECO:0000256" key="1">
    <source>
        <dbReference type="ARBA" id="ARBA00005836"/>
    </source>
</evidence>
<dbReference type="EMBL" id="LN999010">
    <property type="protein sequence ID" value="CUX77159.1"/>
    <property type="molecule type" value="Genomic_DNA"/>
</dbReference>
<dbReference type="EMBL" id="CP015193">
    <property type="protein sequence ID" value="ASJ15916.1"/>
    <property type="molecule type" value="Genomic_DNA"/>
</dbReference>